<sequence length="183" mass="20361">MLTSGPTWSQSIPGRTTPRVKTSLCGYSSDRQETNGRFSHNVATEQKGTKAAELAKRRSCLGSINFYWRHLITTCSACSRPEKLVQRVTESKTIWSTATNPQTALYPSVHAVIPRNHRCGAPHYANKRVGYINLPAPQCLTAVITMPAAASWRFPLPKYWWNVGGGTFLEQGKVPNVVCWPFP</sequence>
<gene>
    <name evidence="2" type="ORF">BS50DRAFT_331583</name>
</gene>
<reference evidence="2 3" key="1">
    <citation type="journal article" date="2018" name="Front. Microbiol.">
        <title>Genome-Wide Analysis of Corynespora cassiicola Leaf Fall Disease Putative Effectors.</title>
        <authorList>
            <person name="Lopez D."/>
            <person name="Ribeiro S."/>
            <person name="Label P."/>
            <person name="Fumanal B."/>
            <person name="Venisse J.S."/>
            <person name="Kohler A."/>
            <person name="de Oliveira R.R."/>
            <person name="Labutti K."/>
            <person name="Lipzen A."/>
            <person name="Lail K."/>
            <person name="Bauer D."/>
            <person name="Ohm R.A."/>
            <person name="Barry K.W."/>
            <person name="Spatafora J."/>
            <person name="Grigoriev I.V."/>
            <person name="Martin F.M."/>
            <person name="Pujade-Renaud V."/>
        </authorList>
    </citation>
    <scope>NUCLEOTIDE SEQUENCE [LARGE SCALE GENOMIC DNA]</scope>
    <source>
        <strain evidence="2 3">Philippines</strain>
    </source>
</reference>
<dbReference type="EMBL" id="KZ678133">
    <property type="protein sequence ID" value="PSN69058.1"/>
    <property type="molecule type" value="Genomic_DNA"/>
</dbReference>
<dbReference type="AlphaFoldDB" id="A0A2T2NVE5"/>
<feature type="compositionally biased region" description="Polar residues" evidence="1">
    <location>
        <begin position="1"/>
        <end position="14"/>
    </location>
</feature>
<accession>A0A2T2NVE5</accession>
<protein>
    <submittedName>
        <fullName evidence="2">Uncharacterized protein</fullName>
    </submittedName>
</protein>
<organism evidence="2 3">
    <name type="scientific">Corynespora cassiicola Philippines</name>
    <dbReference type="NCBI Taxonomy" id="1448308"/>
    <lineage>
        <taxon>Eukaryota</taxon>
        <taxon>Fungi</taxon>
        <taxon>Dikarya</taxon>
        <taxon>Ascomycota</taxon>
        <taxon>Pezizomycotina</taxon>
        <taxon>Dothideomycetes</taxon>
        <taxon>Pleosporomycetidae</taxon>
        <taxon>Pleosporales</taxon>
        <taxon>Corynesporascaceae</taxon>
        <taxon>Corynespora</taxon>
    </lineage>
</organism>
<evidence type="ECO:0000313" key="2">
    <source>
        <dbReference type="EMBL" id="PSN69058.1"/>
    </source>
</evidence>
<evidence type="ECO:0000256" key="1">
    <source>
        <dbReference type="SAM" id="MobiDB-lite"/>
    </source>
</evidence>
<dbReference type="Proteomes" id="UP000240883">
    <property type="component" value="Unassembled WGS sequence"/>
</dbReference>
<proteinExistence type="predicted"/>
<keyword evidence="3" id="KW-1185">Reference proteome</keyword>
<name>A0A2T2NVE5_CORCC</name>
<evidence type="ECO:0000313" key="3">
    <source>
        <dbReference type="Proteomes" id="UP000240883"/>
    </source>
</evidence>
<feature type="region of interest" description="Disordered" evidence="1">
    <location>
        <begin position="1"/>
        <end position="22"/>
    </location>
</feature>